<dbReference type="GO" id="GO:0005829">
    <property type="term" value="C:cytosol"/>
    <property type="evidence" value="ECO:0007669"/>
    <property type="project" value="TreeGrafter"/>
</dbReference>
<dbReference type="InterPro" id="IPR023458">
    <property type="entry name" value="Met-tRNA_ligase_1"/>
</dbReference>
<dbReference type="InterPro" id="IPR036282">
    <property type="entry name" value="Glutathione-S-Trfase_C_sf"/>
</dbReference>
<dbReference type="Gene3D" id="1.20.1050.10">
    <property type="match status" value="1"/>
</dbReference>
<gene>
    <name evidence="13" type="ORF">DPMN_177499</name>
</gene>
<dbReference type="Pfam" id="PF01436">
    <property type="entry name" value="NHL"/>
    <property type="match status" value="1"/>
</dbReference>
<evidence type="ECO:0000256" key="1">
    <source>
        <dbReference type="ARBA" id="ARBA00022598"/>
    </source>
</evidence>
<name>A0A9D4EAC2_DREPO</name>
<comment type="similarity">
    <text evidence="9">Belongs to the class-I aminoacyl-tRNA synthetase family.</text>
</comment>
<keyword evidence="4 9" id="KW-0067">ATP-binding</keyword>
<dbReference type="GO" id="GO:0008270">
    <property type="term" value="F:zinc ion binding"/>
    <property type="evidence" value="ECO:0007669"/>
    <property type="project" value="UniProtKB-KW"/>
</dbReference>
<dbReference type="PROSITE" id="PS50119">
    <property type="entry name" value="ZF_BBOX"/>
    <property type="match status" value="1"/>
</dbReference>
<evidence type="ECO:0000259" key="11">
    <source>
        <dbReference type="PROSITE" id="PS50119"/>
    </source>
</evidence>
<dbReference type="PROSITE" id="PS00178">
    <property type="entry name" value="AA_TRNA_LIGASE_I"/>
    <property type="match status" value="1"/>
</dbReference>
<comment type="caution">
    <text evidence="13">The sequence shown here is derived from an EMBL/GenBank/DDBJ whole genome shotgun (WGS) entry which is preliminary data.</text>
</comment>
<feature type="coiled-coil region" evidence="10">
    <location>
        <begin position="377"/>
        <end position="476"/>
    </location>
</feature>
<dbReference type="GO" id="GO:0017101">
    <property type="term" value="C:aminoacyl-tRNA synthetase multienzyme complex"/>
    <property type="evidence" value="ECO:0007669"/>
    <property type="project" value="TreeGrafter"/>
</dbReference>
<dbReference type="Gene3D" id="3.30.160.60">
    <property type="entry name" value="Classic Zinc Finger"/>
    <property type="match status" value="1"/>
</dbReference>
<dbReference type="Gene3D" id="3.40.30.10">
    <property type="entry name" value="Glutaredoxin"/>
    <property type="match status" value="1"/>
</dbReference>
<dbReference type="AlphaFoldDB" id="A0A9D4EAC2"/>
<dbReference type="GO" id="GO:0005524">
    <property type="term" value="F:ATP binding"/>
    <property type="evidence" value="ECO:0007669"/>
    <property type="project" value="UniProtKB-KW"/>
</dbReference>
<keyword evidence="5 9" id="KW-0648">Protein biosynthesis</keyword>
<evidence type="ECO:0000313" key="13">
    <source>
        <dbReference type="EMBL" id="KAH3776086.1"/>
    </source>
</evidence>
<keyword evidence="10" id="KW-0175">Coiled coil</keyword>
<evidence type="ECO:0000256" key="8">
    <source>
        <dbReference type="PROSITE-ProRule" id="PRU00504"/>
    </source>
</evidence>
<evidence type="ECO:0000256" key="10">
    <source>
        <dbReference type="SAM" id="Coils"/>
    </source>
</evidence>
<dbReference type="InterPro" id="IPR014729">
    <property type="entry name" value="Rossmann-like_a/b/a_fold"/>
</dbReference>
<evidence type="ECO:0000256" key="3">
    <source>
        <dbReference type="ARBA" id="ARBA00022741"/>
    </source>
</evidence>
<evidence type="ECO:0000259" key="12">
    <source>
        <dbReference type="PROSITE" id="PS50405"/>
    </source>
</evidence>
<dbReference type="Proteomes" id="UP000828390">
    <property type="component" value="Unassembled WGS sequence"/>
</dbReference>
<dbReference type="InterPro" id="IPR015413">
    <property type="entry name" value="Methionyl/Leucyl_tRNA_Synth"/>
</dbReference>
<dbReference type="CDD" id="cd19756">
    <property type="entry name" value="Bbox2"/>
    <property type="match status" value="1"/>
</dbReference>
<evidence type="ECO:0000256" key="9">
    <source>
        <dbReference type="RuleBase" id="RU363039"/>
    </source>
</evidence>
<dbReference type="Pfam" id="PF09334">
    <property type="entry name" value="tRNA-synt_1g"/>
    <property type="match status" value="1"/>
</dbReference>
<feature type="domain" description="B box-type" evidence="11">
    <location>
        <begin position="324"/>
        <end position="368"/>
    </location>
</feature>
<dbReference type="PROSITE" id="PS50405">
    <property type="entry name" value="GST_CTER"/>
    <property type="match status" value="1"/>
</dbReference>
<dbReference type="Pfam" id="PF00043">
    <property type="entry name" value="GST_C"/>
    <property type="match status" value="1"/>
</dbReference>
<dbReference type="SUPFAM" id="SSF47616">
    <property type="entry name" value="GST C-terminal domain-like"/>
    <property type="match status" value="1"/>
</dbReference>
<keyword evidence="7" id="KW-0862">Zinc</keyword>
<dbReference type="GO" id="GO:0004825">
    <property type="term" value="F:methionine-tRNA ligase activity"/>
    <property type="evidence" value="ECO:0007669"/>
    <property type="project" value="InterPro"/>
</dbReference>
<keyword evidence="2" id="KW-0677">Repeat</keyword>
<reference evidence="13" key="1">
    <citation type="journal article" date="2019" name="bioRxiv">
        <title>The Genome of the Zebra Mussel, Dreissena polymorpha: A Resource for Invasive Species Research.</title>
        <authorList>
            <person name="McCartney M.A."/>
            <person name="Auch B."/>
            <person name="Kono T."/>
            <person name="Mallez S."/>
            <person name="Zhang Y."/>
            <person name="Obille A."/>
            <person name="Becker A."/>
            <person name="Abrahante J.E."/>
            <person name="Garbe J."/>
            <person name="Badalamenti J.P."/>
            <person name="Herman A."/>
            <person name="Mangelson H."/>
            <person name="Liachko I."/>
            <person name="Sullivan S."/>
            <person name="Sone E.D."/>
            <person name="Koren S."/>
            <person name="Silverstein K.A.T."/>
            <person name="Beckman K.B."/>
            <person name="Gohl D.M."/>
        </authorList>
    </citation>
    <scope>NUCLEOTIDE SEQUENCE</scope>
    <source>
        <strain evidence="13">Duluth1</strain>
        <tissue evidence="13">Whole animal</tissue>
    </source>
</reference>
<keyword evidence="6 9" id="KW-0030">Aminoacyl-tRNA synthetase</keyword>
<keyword evidence="14" id="KW-1185">Reference proteome</keyword>
<dbReference type="SUPFAM" id="SSF52374">
    <property type="entry name" value="Nucleotidylyl transferase"/>
    <property type="match status" value="1"/>
</dbReference>
<dbReference type="Gene3D" id="3.40.50.620">
    <property type="entry name" value="HUPs"/>
    <property type="match status" value="1"/>
</dbReference>
<protein>
    <recommendedName>
        <fullName evidence="15">Methionyl-tRNA synthetase</fullName>
    </recommendedName>
</protein>
<dbReference type="InterPro" id="IPR001412">
    <property type="entry name" value="aa-tRNA-synth_I_CS"/>
</dbReference>
<dbReference type="InterPro" id="IPR010987">
    <property type="entry name" value="Glutathione-S-Trfase_C-like"/>
</dbReference>
<evidence type="ECO:0000256" key="4">
    <source>
        <dbReference type="ARBA" id="ARBA00022840"/>
    </source>
</evidence>
<dbReference type="PANTHER" id="PTHR45765">
    <property type="entry name" value="METHIONINE--TRNA LIGASE"/>
    <property type="match status" value="1"/>
</dbReference>
<evidence type="ECO:0000256" key="6">
    <source>
        <dbReference type="ARBA" id="ARBA00023146"/>
    </source>
</evidence>
<keyword evidence="3 9" id="KW-0547">Nucleotide-binding</keyword>
<organism evidence="13 14">
    <name type="scientific">Dreissena polymorpha</name>
    <name type="common">Zebra mussel</name>
    <name type="synonym">Mytilus polymorpha</name>
    <dbReference type="NCBI Taxonomy" id="45954"/>
    <lineage>
        <taxon>Eukaryota</taxon>
        <taxon>Metazoa</taxon>
        <taxon>Spiralia</taxon>
        <taxon>Lophotrochozoa</taxon>
        <taxon>Mollusca</taxon>
        <taxon>Bivalvia</taxon>
        <taxon>Autobranchia</taxon>
        <taxon>Heteroconchia</taxon>
        <taxon>Euheterodonta</taxon>
        <taxon>Imparidentia</taxon>
        <taxon>Neoheterodontei</taxon>
        <taxon>Myida</taxon>
        <taxon>Dreissenoidea</taxon>
        <taxon>Dreissenidae</taxon>
        <taxon>Dreissena</taxon>
    </lineage>
</organism>
<evidence type="ECO:0000256" key="5">
    <source>
        <dbReference type="ARBA" id="ARBA00022917"/>
    </source>
</evidence>
<evidence type="ECO:0000313" key="14">
    <source>
        <dbReference type="Proteomes" id="UP000828390"/>
    </source>
</evidence>
<accession>A0A9D4EAC2</accession>
<keyword evidence="7" id="KW-0479">Metal-binding</keyword>
<keyword evidence="7" id="KW-0863">Zinc-finger</keyword>
<evidence type="ECO:0000256" key="2">
    <source>
        <dbReference type="ARBA" id="ARBA00022737"/>
    </source>
</evidence>
<sequence>MKLYTDAGNFQALKIFISAEIAKEKLEFQEVKHEARVVPYMSSHKLPVLEVYPEKFIFSSNAAARLILARSVTEENPSAVDQWLDWESACLLPAVFPYLQSVIVQGKMDESLVQGIQKFLAFLDGELKGKEMLTGSQLTVADVAVWSTLFPVFTGKSALPGYQSHFPILLTWFTKLANQGEFQRVSQAMCKGGDTSSLKGSLTIQPTPLRVAETANQKEAVQKQTSKAKEDTTQAAPEKIVASPEEIQAATLAWLKGKKLCPEPLKRVHPVLPEKGRRNILITSALPYVNNVPHLGNIIGCVLSADVFSRGDTSKWPVSKEVEDFLQKCDLHEDKRLEMFCNDHSQLCCTNCAFLNHRQCAKVTLISESVKGPPPDLQKVSKKIQTILETLKKLENDWSTNMQSSQVSYNKQLDEIRQTRQKINAILDKIEKNTIKELDDMMANLKASLKTDSDNCSKLKNELKQLSDAIHDIVDKGKAELAFIASKKCLEKIRQSETYLKVNAVQAERLVTFQADIDIEQLVSKLSGLGRIVISYPDQVFTVQVKSEYNVGIPSDSWNCYISDICVLSSNQILVADYNNYCVKLLDQQYKVVAHCALNAHPSNMCPITPNEVAVTVNKDKTHEGQMLVCGALDCEGRKKLATLATTNVSLLQQEHSLNHCGTIGTI</sequence>
<dbReference type="GO" id="GO:0006431">
    <property type="term" value="P:methionyl-tRNA aminoacylation"/>
    <property type="evidence" value="ECO:0007669"/>
    <property type="project" value="TreeGrafter"/>
</dbReference>
<feature type="domain" description="GST C-terminal" evidence="12">
    <location>
        <begin position="73"/>
        <end position="209"/>
    </location>
</feature>
<evidence type="ECO:0000256" key="7">
    <source>
        <dbReference type="PROSITE-ProRule" id="PRU00024"/>
    </source>
</evidence>
<dbReference type="InterPro" id="IPR001258">
    <property type="entry name" value="NHL_repeat"/>
</dbReference>
<dbReference type="InterPro" id="IPR004046">
    <property type="entry name" value="GST_C"/>
</dbReference>
<feature type="repeat" description="NHL" evidence="8">
    <location>
        <begin position="560"/>
        <end position="589"/>
    </location>
</feature>
<dbReference type="InterPro" id="IPR041598">
    <property type="entry name" value="MARS_N"/>
</dbReference>
<dbReference type="EMBL" id="JAIWYP010000009">
    <property type="protein sequence ID" value="KAH3776086.1"/>
    <property type="molecule type" value="Genomic_DNA"/>
</dbReference>
<dbReference type="Pfam" id="PF18485">
    <property type="entry name" value="GST_N_5"/>
    <property type="match status" value="1"/>
</dbReference>
<dbReference type="PROSITE" id="PS51125">
    <property type="entry name" value="NHL"/>
    <property type="match status" value="1"/>
</dbReference>
<proteinExistence type="inferred from homology"/>
<dbReference type="PANTHER" id="PTHR45765:SF1">
    <property type="entry name" value="METHIONINE--TRNA LIGASE, CYTOPLASMIC"/>
    <property type="match status" value="1"/>
</dbReference>
<dbReference type="SUPFAM" id="SSF57845">
    <property type="entry name" value="B-box zinc-binding domain"/>
    <property type="match status" value="1"/>
</dbReference>
<reference evidence="13" key="2">
    <citation type="submission" date="2020-11" db="EMBL/GenBank/DDBJ databases">
        <authorList>
            <person name="McCartney M.A."/>
            <person name="Auch B."/>
            <person name="Kono T."/>
            <person name="Mallez S."/>
            <person name="Becker A."/>
            <person name="Gohl D.M."/>
            <person name="Silverstein K.A.T."/>
            <person name="Koren S."/>
            <person name="Bechman K.B."/>
            <person name="Herman A."/>
            <person name="Abrahante J.E."/>
            <person name="Garbe J."/>
        </authorList>
    </citation>
    <scope>NUCLEOTIDE SEQUENCE</scope>
    <source>
        <strain evidence="13">Duluth1</strain>
        <tissue evidence="13">Whole animal</tissue>
    </source>
</reference>
<evidence type="ECO:0008006" key="15">
    <source>
        <dbReference type="Google" id="ProtNLM"/>
    </source>
</evidence>
<keyword evidence="1 9" id="KW-0436">Ligase</keyword>
<dbReference type="InterPro" id="IPR000315">
    <property type="entry name" value="Znf_B-box"/>
</dbReference>